<gene>
    <name evidence="11" type="primary">LOC111118328</name>
</gene>
<dbReference type="InterPro" id="IPR051277">
    <property type="entry name" value="SEZ6_CSMD_C4BPB_Regulators"/>
</dbReference>
<dbReference type="KEGG" id="cvn:111118328"/>
<proteinExistence type="predicted"/>
<dbReference type="InterPro" id="IPR008979">
    <property type="entry name" value="Galactose-bd-like_sf"/>
</dbReference>
<feature type="disulfide bond" evidence="6">
    <location>
        <begin position="519"/>
        <end position="546"/>
    </location>
</feature>
<dbReference type="PANTHER" id="PTHR45656">
    <property type="entry name" value="PROTEIN CBR-CLEC-78"/>
    <property type="match status" value="1"/>
</dbReference>
<dbReference type="GO" id="GO:0046872">
    <property type="term" value="F:metal ion binding"/>
    <property type="evidence" value="ECO:0007669"/>
    <property type="project" value="UniProtKB-KW"/>
</dbReference>
<dbReference type="OrthoDB" id="10068095at2759"/>
<feature type="disulfide bond" evidence="6">
    <location>
        <begin position="396"/>
        <end position="423"/>
    </location>
</feature>
<evidence type="ECO:0000313" key="11">
    <source>
        <dbReference type="RefSeq" id="XP_022313440.1"/>
    </source>
</evidence>
<dbReference type="InterPro" id="IPR000436">
    <property type="entry name" value="Sushi_SCR_CCP_dom"/>
</dbReference>
<name>A0A8B8CCN3_CRAVI</name>
<dbReference type="Gene3D" id="2.60.120.260">
    <property type="entry name" value="Galactose-binding domain-like"/>
    <property type="match status" value="1"/>
</dbReference>
<dbReference type="SUPFAM" id="SSF49785">
    <property type="entry name" value="Galactose-binding domain-like"/>
    <property type="match status" value="1"/>
</dbReference>
<evidence type="ECO:0000256" key="6">
    <source>
        <dbReference type="PROSITE-ProRule" id="PRU00302"/>
    </source>
</evidence>
<feature type="disulfide bond" evidence="6">
    <location>
        <begin position="428"/>
        <end position="471"/>
    </location>
</feature>
<keyword evidence="8" id="KW-0812">Transmembrane</keyword>
<feature type="disulfide bond" evidence="6">
    <location>
        <begin position="335"/>
        <end position="362"/>
    </location>
</feature>
<dbReference type="InterPro" id="IPR035976">
    <property type="entry name" value="Sushi/SCR/CCP_sf"/>
</dbReference>
<dbReference type="GeneID" id="111118328"/>
<keyword evidence="3" id="KW-0677">Repeat</keyword>
<evidence type="ECO:0000313" key="10">
    <source>
        <dbReference type="Proteomes" id="UP000694844"/>
    </source>
</evidence>
<dbReference type="Pfam" id="PF00084">
    <property type="entry name" value="Sushi"/>
    <property type="match status" value="5"/>
</dbReference>
<dbReference type="PANTHER" id="PTHR45656:SF4">
    <property type="entry name" value="PROTEIN CBR-CLEC-78"/>
    <property type="match status" value="1"/>
</dbReference>
<keyword evidence="10" id="KW-1185">Reference proteome</keyword>
<feature type="disulfide bond" evidence="6">
    <location>
        <begin position="306"/>
        <end position="349"/>
    </location>
</feature>
<feature type="disulfide bond" evidence="6">
    <location>
        <begin position="367"/>
        <end position="410"/>
    </location>
</feature>
<accession>A0A8B8CCN3</accession>
<dbReference type="Gene3D" id="2.10.70.10">
    <property type="entry name" value="Complement Module, domain 1"/>
    <property type="match status" value="5"/>
</dbReference>
<keyword evidence="8" id="KW-0472">Membrane</keyword>
<reference evidence="11" key="1">
    <citation type="submission" date="2025-08" db="UniProtKB">
        <authorList>
            <consortium name="RefSeq"/>
        </authorList>
    </citation>
    <scope>IDENTIFICATION</scope>
    <source>
        <tissue evidence="11">Whole sample</tissue>
    </source>
</reference>
<dbReference type="CDD" id="cd00033">
    <property type="entry name" value="CCP"/>
    <property type="match status" value="5"/>
</dbReference>
<dbReference type="AlphaFoldDB" id="A0A8B8CCN3"/>
<keyword evidence="1" id="KW-0479">Metal-binding</keyword>
<feature type="compositionally biased region" description="Basic and acidic residues" evidence="7">
    <location>
        <begin position="654"/>
        <end position="674"/>
    </location>
</feature>
<dbReference type="Proteomes" id="UP000694844">
    <property type="component" value="Chromosome 2"/>
</dbReference>
<feature type="disulfide bond" evidence="6">
    <location>
        <begin position="457"/>
        <end position="484"/>
    </location>
</feature>
<feature type="domain" description="Sushi" evidence="9">
    <location>
        <begin position="426"/>
        <end position="486"/>
    </location>
</feature>
<keyword evidence="5 6" id="KW-1015">Disulfide bond</keyword>
<protein>
    <submittedName>
        <fullName evidence="11">P-selectin-like</fullName>
    </submittedName>
</protein>
<feature type="region of interest" description="Disordered" evidence="7">
    <location>
        <begin position="652"/>
        <end position="706"/>
    </location>
</feature>
<dbReference type="SMART" id="SM00607">
    <property type="entry name" value="FTP"/>
    <property type="match status" value="1"/>
</dbReference>
<evidence type="ECO:0000256" key="2">
    <source>
        <dbReference type="ARBA" id="ARBA00022729"/>
    </source>
</evidence>
<keyword evidence="8" id="KW-1133">Transmembrane helix</keyword>
<keyword evidence="2" id="KW-0732">Signal</keyword>
<dbReference type="PROSITE" id="PS50923">
    <property type="entry name" value="SUSHI"/>
    <property type="match status" value="5"/>
</dbReference>
<evidence type="ECO:0000256" key="8">
    <source>
        <dbReference type="SAM" id="Phobius"/>
    </source>
</evidence>
<feature type="domain" description="Sushi" evidence="9">
    <location>
        <begin position="487"/>
        <end position="548"/>
    </location>
</feature>
<feature type="domain" description="Sushi" evidence="9">
    <location>
        <begin position="365"/>
        <end position="425"/>
    </location>
</feature>
<evidence type="ECO:0000256" key="5">
    <source>
        <dbReference type="ARBA" id="ARBA00023157"/>
    </source>
</evidence>
<organism evidence="10 11">
    <name type="scientific">Crassostrea virginica</name>
    <name type="common">Eastern oyster</name>
    <dbReference type="NCBI Taxonomy" id="6565"/>
    <lineage>
        <taxon>Eukaryota</taxon>
        <taxon>Metazoa</taxon>
        <taxon>Spiralia</taxon>
        <taxon>Lophotrochozoa</taxon>
        <taxon>Mollusca</taxon>
        <taxon>Bivalvia</taxon>
        <taxon>Autobranchia</taxon>
        <taxon>Pteriomorphia</taxon>
        <taxon>Ostreida</taxon>
        <taxon>Ostreoidea</taxon>
        <taxon>Ostreidae</taxon>
        <taxon>Crassostrea</taxon>
    </lineage>
</organism>
<dbReference type="RefSeq" id="XP_022313440.1">
    <property type="nucleotide sequence ID" value="XM_022457732.1"/>
</dbReference>
<evidence type="ECO:0000256" key="1">
    <source>
        <dbReference type="ARBA" id="ARBA00022723"/>
    </source>
</evidence>
<keyword evidence="4" id="KW-0106">Calcium</keyword>
<keyword evidence="6" id="KW-0768">Sushi</keyword>
<feature type="domain" description="Sushi" evidence="9">
    <location>
        <begin position="549"/>
        <end position="611"/>
    </location>
</feature>
<feature type="domain" description="Sushi" evidence="9">
    <location>
        <begin position="304"/>
        <end position="364"/>
    </location>
</feature>
<feature type="disulfide bond" evidence="6">
    <location>
        <begin position="582"/>
        <end position="609"/>
    </location>
</feature>
<evidence type="ECO:0000256" key="7">
    <source>
        <dbReference type="SAM" id="MobiDB-lite"/>
    </source>
</evidence>
<dbReference type="SMART" id="SM00032">
    <property type="entry name" value="CCP"/>
    <property type="match status" value="5"/>
</dbReference>
<comment type="caution">
    <text evidence="6">Lacks conserved residue(s) required for the propagation of feature annotation.</text>
</comment>
<sequence>MGPACQYVNLALNSLNSDYVFDGNMSTDRPISAATVRLNGHFVIEAIRIHTRIYYKRPSSTVIIKDNKTSVLFDGRFPSTMPTIYLKRPVLTNQLNINFSSQINIKEIEVFGGKNVALWKPTYQTSTYNQNGINMTSDKAVDGYAEGNLSANSCTHTSGGEAPRWTVNLQKAYSIIAIKIKNRDTNRNRINGFLLYGTMDNGTYILIYNDVNPAQERSEIFLDSSFMPDVPISVVSIIGNTNGEKILTLCEVFIYACIPKADGSDKCDSFCPKNCMSGSVCSKQLLGCPVCENGWTHSYCDKKITCQRPKVYDTHLSVNPWTDSYSYNEVITFSCSKGYQLKGATSTTCGNNGYLQGRLPNCTAITCQKPRLAGTHLSVNPMKNSYAYMEVITYSCYEGYQLSGSTSETCGNNGHFQGRLPNCTAITCQKPRLSDTHLSVTPLKNSYAYKEVITFSCSEGYQLIGSSSKPCRNDRDFQRGLPNCTVITCQRPELSRELHIASNPFKQTFYYNESVTFYCSVGFSLQGPSVKYCRHKGEFQNDLPSCSNVTCQRPSLSNALQLSGTDPLQQTFSYNESVKFYCSDGFHLQGPLIKYCRQSGDFKYNIPICTAKSSQTSFTVGFVSGGVAGVIAITSAAVVFIILRRRVRRKKENGKKIDEGRSQESDNKDHKYDGIDDQPSEMEGNYTGISESDDDKNHQYMELNAV</sequence>
<feature type="transmembrane region" description="Helical" evidence="8">
    <location>
        <begin position="618"/>
        <end position="643"/>
    </location>
</feature>
<dbReference type="Pfam" id="PF22633">
    <property type="entry name" value="F5_F8_type_C_2"/>
    <property type="match status" value="1"/>
</dbReference>
<dbReference type="InterPro" id="IPR006585">
    <property type="entry name" value="FTP1"/>
</dbReference>
<evidence type="ECO:0000256" key="4">
    <source>
        <dbReference type="ARBA" id="ARBA00022837"/>
    </source>
</evidence>
<dbReference type="SUPFAM" id="SSF57535">
    <property type="entry name" value="Complement control module/SCR domain"/>
    <property type="match status" value="5"/>
</dbReference>
<evidence type="ECO:0000259" key="9">
    <source>
        <dbReference type="PROSITE" id="PS50923"/>
    </source>
</evidence>
<evidence type="ECO:0000256" key="3">
    <source>
        <dbReference type="ARBA" id="ARBA00022737"/>
    </source>
</evidence>